<name>A0A9P8PFI1_9ASCO</name>
<dbReference type="EMBL" id="JAEUBE010000070">
    <property type="protein sequence ID" value="KAH3671338.1"/>
    <property type="molecule type" value="Genomic_DNA"/>
</dbReference>
<proteinExistence type="predicted"/>
<reference evidence="2" key="2">
    <citation type="submission" date="2021-01" db="EMBL/GenBank/DDBJ databases">
        <authorList>
            <person name="Schikora-Tamarit M.A."/>
        </authorList>
    </citation>
    <scope>NUCLEOTIDE SEQUENCE</scope>
    <source>
        <strain evidence="2">CBS6075</strain>
    </source>
</reference>
<gene>
    <name evidence="2" type="ORF">OGAPHI_000561</name>
</gene>
<dbReference type="AlphaFoldDB" id="A0A9P8PFI1"/>
<feature type="region of interest" description="Disordered" evidence="1">
    <location>
        <begin position="42"/>
        <end position="67"/>
    </location>
</feature>
<evidence type="ECO:0000313" key="2">
    <source>
        <dbReference type="EMBL" id="KAH3671338.1"/>
    </source>
</evidence>
<keyword evidence="3" id="KW-1185">Reference proteome</keyword>
<dbReference type="Proteomes" id="UP000769157">
    <property type="component" value="Unassembled WGS sequence"/>
</dbReference>
<reference evidence="2" key="1">
    <citation type="journal article" date="2021" name="Open Biol.">
        <title>Shared evolutionary footprints suggest mitochondrial oxidative damage underlies multiple complex I losses in fungi.</title>
        <authorList>
            <person name="Schikora-Tamarit M.A."/>
            <person name="Marcet-Houben M."/>
            <person name="Nosek J."/>
            <person name="Gabaldon T."/>
        </authorList>
    </citation>
    <scope>NUCLEOTIDE SEQUENCE</scope>
    <source>
        <strain evidence="2">CBS6075</strain>
    </source>
</reference>
<dbReference type="RefSeq" id="XP_046064637.1">
    <property type="nucleotide sequence ID" value="XM_046206829.1"/>
</dbReference>
<sequence length="85" mass="9181">MSPAIPNLNPSSIFNIAEVSLSPKEDAKKCDFMILSRSISSDSTRPTMLNSPRLSGDTPSISSRSSCCSSRYGGLQVLKLETKSR</sequence>
<accession>A0A9P8PFI1</accession>
<feature type="compositionally biased region" description="Polar residues" evidence="1">
    <location>
        <begin position="42"/>
        <end position="59"/>
    </location>
</feature>
<comment type="caution">
    <text evidence="2">The sequence shown here is derived from an EMBL/GenBank/DDBJ whole genome shotgun (WGS) entry which is preliminary data.</text>
</comment>
<protein>
    <submittedName>
        <fullName evidence="2">Uncharacterized protein</fullName>
    </submittedName>
</protein>
<evidence type="ECO:0000256" key="1">
    <source>
        <dbReference type="SAM" id="MobiDB-lite"/>
    </source>
</evidence>
<evidence type="ECO:0000313" key="3">
    <source>
        <dbReference type="Proteomes" id="UP000769157"/>
    </source>
</evidence>
<organism evidence="2 3">
    <name type="scientific">Ogataea philodendri</name>
    <dbReference type="NCBI Taxonomy" id="1378263"/>
    <lineage>
        <taxon>Eukaryota</taxon>
        <taxon>Fungi</taxon>
        <taxon>Dikarya</taxon>
        <taxon>Ascomycota</taxon>
        <taxon>Saccharomycotina</taxon>
        <taxon>Pichiomycetes</taxon>
        <taxon>Pichiales</taxon>
        <taxon>Pichiaceae</taxon>
        <taxon>Ogataea</taxon>
    </lineage>
</organism>
<dbReference type="GeneID" id="70232529"/>